<dbReference type="PANTHER" id="PTHR13242:SF0">
    <property type="entry name" value="EUKARYOTIC TRANSLATION INITIATION FACTOR 3 SUBUNIT L"/>
    <property type="match status" value="1"/>
</dbReference>
<evidence type="ECO:0000256" key="2">
    <source>
        <dbReference type="ARBA" id="ARBA00022540"/>
    </source>
</evidence>
<sequence length="122" mass="13897">MALPVLRGYLKLYTSLPTKKLASFMDVDDASYDSFLGKLLTYKARLNMIVNELGKDSIAAPNDDDEPNTDIDFYVDKDMICIADTKVARRVGEHFIRHMQKLHEVCVVSVKVLFQTYICAFL</sequence>
<dbReference type="OrthoDB" id="15082at2759"/>
<dbReference type="Pfam" id="PF10255">
    <property type="entry name" value="Paf67"/>
    <property type="match status" value="1"/>
</dbReference>
<accession>A0A3P7IWU4</accession>
<evidence type="ECO:0000313" key="4">
    <source>
        <dbReference type="EMBL" id="VDM72343.1"/>
    </source>
</evidence>
<dbReference type="Proteomes" id="UP000270094">
    <property type="component" value="Unassembled WGS sequence"/>
</dbReference>
<keyword evidence="3" id="KW-0648">Protein biosynthesis</keyword>
<keyword evidence="2" id="KW-0396">Initiation factor</keyword>
<organism evidence="4 5">
    <name type="scientific">Strongylus vulgaris</name>
    <name type="common">Blood worm</name>
    <dbReference type="NCBI Taxonomy" id="40348"/>
    <lineage>
        <taxon>Eukaryota</taxon>
        <taxon>Metazoa</taxon>
        <taxon>Ecdysozoa</taxon>
        <taxon>Nematoda</taxon>
        <taxon>Chromadorea</taxon>
        <taxon>Rhabditida</taxon>
        <taxon>Rhabditina</taxon>
        <taxon>Rhabditomorpha</taxon>
        <taxon>Strongyloidea</taxon>
        <taxon>Strongylidae</taxon>
        <taxon>Strongylus</taxon>
    </lineage>
</organism>
<dbReference type="PANTHER" id="PTHR13242">
    <property type="entry name" value="EUKARYOTIC TRANSLATION INITIATION FACTOR 3"/>
    <property type="match status" value="1"/>
</dbReference>
<name>A0A3P7IWU4_STRVU</name>
<dbReference type="EMBL" id="UYYB01024945">
    <property type="protein sequence ID" value="VDM72343.1"/>
    <property type="molecule type" value="Genomic_DNA"/>
</dbReference>
<dbReference type="AlphaFoldDB" id="A0A3P7IWU4"/>
<evidence type="ECO:0000256" key="3">
    <source>
        <dbReference type="ARBA" id="ARBA00022917"/>
    </source>
</evidence>
<proteinExistence type="predicted"/>
<protein>
    <submittedName>
        <fullName evidence="4">Uncharacterized protein</fullName>
    </submittedName>
</protein>
<keyword evidence="1" id="KW-0963">Cytoplasm</keyword>
<evidence type="ECO:0000313" key="5">
    <source>
        <dbReference type="Proteomes" id="UP000270094"/>
    </source>
</evidence>
<dbReference type="GO" id="GO:0005852">
    <property type="term" value="C:eukaryotic translation initiation factor 3 complex"/>
    <property type="evidence" value="ECO:0007669"/>
    <property type="project" value="InterPro"/>
</dbReference>
<evidence type="ECO:0000256" key="1">
    <source>
        <dbReference type="ARBA" id="ARBA00022490"/>
    </source>
</evidence>
<keyword evidence="5" id="KW-1185">Reference proteome</keyword>
<reference evidence="4 5" key="1">
    <citation type="submission" date="2018-11" db="EMBL/GenBank/DDBJ databases">
        <authorList>
            <consortium name="Pathogen Informatics"/>
        </authorList>
    </citation>
    <scope>NUCLEOTIDE SEQUENCE [LARGE SCALE GENOMIC DNA]</scope>
</reference>
<dbReference type="InterPro" id="IPR019382">
    <property type="entry name" value="eIF3l"/>
</dbReference>
<dbReference type="GO" id="GO:0003743">
    <property type="term" value="F:translation initiation factor activity"/>
    <property type="evidence" value="ECO:0007669"/>
    <property type="project" value="UniProtKB-KW"/>
</dbReference>
<gene>
    <name evidence="4" type="ORF">SVUK_LOCUS7341</name>
</gene>